<feature type="region of interest" description="Disordered" evidence="1">
    <location>
        <begin position="66"/>
        <end position="87"/>
    </location>
</feature>
<accession>A0A5Q3Q1C7</accession>
<dbReference type="EMBL" id="CP045929">
    <property type="protein sequence ID" value="QGK68282.1"/>
    <property type="molecule type" value="Genomic_DNA"/>
</dbReference>
<protein>
    <recommendedName>
        <fullName evidence="4">Toxin-antitoxin system protein</fullName>
    </recommendedName>
</protein>
<evidence type="ECO:0000313" key="2">
    <source>
        <dbReference type="EMBL" id="QGK68282.1"/>
    </source>
</evidence>
<dbReference type="AlphaFoldDB" id="A0A5Q3Q1C7"/>
<reference evidence="3" key="1">
    <citation type="submission" date="2019-11" db="EMBL/GenBank/DDBJ databases">
        <title>The complete genome sequence of Saccharopolyspora sp. E2A.</title>
        <authorList>
            <person name="Zhang G."/>
        </authorList>
    </citation>
    <scope>NUCLEOTIDE SEQUENCE [LARGE SCALE GENOMIC DNA]</scope>
    <source>
        <strain evidence="3">E2A</strain>
    </source>
</reference>
<organism evidence="2 3">
    <name type="scientific">Allosaccharopolyspora coralli</name>
    <dbReference type="NCBI Taxonomy" id="2665642"/>
    <lineage>
        <taxon>Bacteria</taxon>
        <taxon>Bacillati</taxon>
        <taxon>Actinomycetota</taxon>
        <taxon>Actinomycetes</taxon>
        <taxon>Pseudonocardiales</taxon>
        <taxon>Pseudonocardiaceae</taxon>
        <taxon>Allosaccharopolyspora</taxon>
    </lineage>
</organism>
<dbReference type="KEGG" id="sace:GIY23_00705"/>
<evidence type="ECO:0008006" key="4">
    <source>
        <dbReference type="Google" id="ProtNLM"/>
    </source>
</evidence>
<dbReference type="RefSeq" id="WP_154074891.1">
    <property type="nucleotide sequence ID" value="NZ_CP045929.1"/>
</dbReference>
<proteinExistence type="predicted"/>
<sequence>MSTTVRVSDETHARLAALADETGQRIHTLVENAVATYEATVFWEAFHAEYDRLAEDPDQWSEIQAERTGEASTLPDQFTLPGQASGA</sequence>
<evidence type="ECO:0000313" key="3">
    <source>
        <dbReference type="Proteomes" id="UP000371041"/>
    </source>
</evidence>
<dbReference type="Proteomes" id="UP000371041">
    <property type="component" value="Chromosome"/>
</dbReference>
<evidence type="ECO:0000256" key="1">
    <source>
        <dbReference type="SAM" id="MobiDB-lite"/>
    </source>
</evidence>
<name>A0A5Q3Q1C7_9PSEU</name>
<feature type="compositionally biased region" description="Polar residues" evidence="1">
    <location>
        <begin position="70"/>
        <end position="87"/>
    </location>
</feature>
<gene>
    <name evidence="2" type="ORF">GIY23_00705</name>
</gene>
<keyword evidence="3" id="KW-1185">Reference proteome</keyword>